<dbReference type="RefSeq" id="WP_270079093.1">
    <property type="nucleotide sequence ID" value="NZ_CP115174.1"/>
</dbReference>
<sequence>MSRATGSSVRPIAASPSGSRGRETMVSWAAVTGISAGRARPDLTSEHWILVLALEMQLPDREHLFVVGEIEPAWIPLTTNLHVALPEVAPFEVWGAAIITASAPIELYQRGT</sequence>
<protein>
    <submittedName>
        <fullName evidence="2">Uncharacterized protein</fullName>
    </submittedName>
</protein>
<organism evidence="2 3">
    <name type="scientific">Sphingomonas abietis</name>
    <dbReference type="NCBI Taxonomy" id="3012344"/>
    <lineage>
        <taxon>Bacteria</taxon>
        <taxon>Pseudomonadati</taxon>
        <taxon>Pseudomonadota</taxon>
        <taxon>Alphaproteobacteria</taxon>
        <taxon>Sphingomonadales</taxon>
        <taxon>Sphingomonadaceae</taxon>
        <taxon>Sphingomonas</taxon>
    </lineage>
</organism>
<evidence type="ECO:0000313" key="3">
    <source>
        <dbReference type="Proteomes" id="UP001210865"/>
    </source>
</evidence>
<evidence type="ECO:0000313" key="2">
    <source>
        <dbReference type="EMBL" id="WBO24471.1"/>
    </source>
</evidence>
<feature type="region of interest" description="Disordered" evidence="1">
    <location>
        <begin position="1"/>
        <end position="23"/>
    </location>
</feature>
<dbReference type="EMBL" id="CP115174">
    <property type="protein sequence ID" value="WBO24471.1"/>
    <property type="molecule type" value="Genomic_DNA"/>
</dbReference>
<dbReference type="Proteomes" id="UP001210865">
    <property type="component" value="Chromosome"/>
</dbReference>
<proteinExistence type="predicted"/>
<name>A0ABY7NYM8_9SPHN</name>
<keyword evidence="3" id="KW-1185">Reference proteome</keyword>
<accession>A0ABY7NYM8</accession>
<gene>
    <name evidence="2" type="ORF">PBT88_10390</name>
</gene>
<reference evidence="2 3" key="1">
    <citation type="submission" date="2022-12" db="EMBL/GenBank/DDBJ databases">
        <title>Sphingomonas abieness sp. nov., an endophytic bacterium isolated from Abies koreana.</title>
        <authorList>
            <person name="Jiang L."/>
            <person name="Lee J."/>
        </authorList>
    </citation>
    <scope>NUCLEOTIDE SEQUENCE [LARGE SCALE GENOMIC DNA]</scope>
    <source>
        <strain evidence="3">PAMB 00755</strain>
    </source>
</reference>
<evidence type="ECO:0000256" key="1">
    <source>
        <dbReference type="SAM" id="MobiDB-lite"/>
    </source>
</evidence>